<evidence type="ECO:0000313" key="2">
    <source>
        <dbReference type="Proteomes" id="UP000826212"/>
    </source>
</evidence>
<gene>
    <name evidence="1" type="ORF">K4L44_07060</name>
</gene>
<name>A0AC61NME6_9BACT</name>
<evidence type="ECO:0000313" key="1">
    <source>
        <dbReference type="EMBL" id="QZE15586.1"/>
    </source>
</evidence>
<dbReference type="EMBL" id="CP081303">
    <property type="protein sequence ID" value="QZE15586.1"/>
    <property type="molecule type" value="Genomic_DNA"/>
</dbReference>
<dbReference type="Proteomes" id="UP000826212">
    <property type="component" value="Chromosome"/>
</dbReference>
<keyword evidence="2" id="KW-1185">Reference proteome</keyword>
<protein>
    <submittedName>
        <fullName evidence="1">DMT family transporter</fullName>
    </submittedName>
</protein>
<reference evidence="1" key="1">
    <citation type="submission" date="2021-08" db="EMBL/GenBank/DDBJ databases">
        <title>Novel anaerobic bacterium isolated from sea squirt in East Sea, Republic of Korea.</title>
        <authorList>
            <person name="Nguyen T.H."/>
            <person name="Li Z."/>
            <person name="Lee Y.-J."/>
            <person name="Ko J."/>
            <person name="Kim S.-G."/>
        </authorList>
    </citation>
    <scope>NUCLEOTIDE SEQUENCE</scope>
    <source>
        <strain evidence="1">KCTC 25031</strain>
    </source>
</reference>
<accession>A0AC61NME6</accession>
<proteinExistence type="predicted"/>
<organism evidence="1 2">
    <name type="scientific">Halosquirtibacter laminarini</name>
    <dbReference type="NCBI Taxonomy" id="3374600"/>
    <lineage>
        <taxon>Bacteria</taxon>
        <taxon>Pseudomonadati</taxon>
        <taxon>Bacteroidota</taxon>
        <taxon>Bacteroidia</taxon>
        <taxon>Marinilabiliales</taxon>
        <taxon>Prolixibacteraceae</taxon>
        <taxon>Halosquirtibacter</taxon>
    </lineage>
</organism>
<sequence>MKDSSKKSLLLLHLVVIIYGFTGVLGRLIEMEAVSLVWYRILFASFSLGAYMVLTRMSFKMETKALLKVAGIGLIVAVHWITFFYAIKISNISVALGTFSVGTLFASILEPLFFKKKIKKLEVVTGLLIIIGLYIIFNFEFKYFAGIMVAILSAFLATLFTVLNRFFATEEYSPITVSFYEMVAGVLGITIWMGIKGNLNSALFEVSSIDLFYLMILGVVCTAFAFVLSVWVMRQLSAYTVVLTVNLEPVYSIVLAQILFPETEKMSFGFYIGTFILLLAVFLFPIVERWSVTRGRSLKS</sequence>